<feature type="domain" description="F5/8 type C" evidence="1">
    <location>
        <begin position="264"/>
        <end position="378"/>
    </location>
</feature>
<organism evidence="2 3">
    <name type="scientific">Niabella drilacis (strain DSM 25811 / CCM 8410 / CCUG 62505 / LMG 26954 / E90)</name>
    <dbReference type="NCBI Taxonomy" id="1285928"/>
    <lineage>
        <taxon>Bacteria</taxon>
        <taxon>Pseudomonadati</taxon>
        <taxon>Bacteroidota</taxon>
        <taxon>Chitinophagia</taxon>
        <taxon>Chitinophagales</taxon>
        <taxon>Chitinophagaceae</taxon>
        <taxon>Niabella</taxon>
    </lineage>
</organism>
<dbReference type="STRING" id="1285928.SAMN04487894_12117"/>
<reference evidence="3" key="1">
    <citation type="submission" date="2016-10" db="EMBL/GenBank/DDBJ databases">
        <authorList>
            <person name="Varghese N."/>
            <person name="Submissions S."/>
        </authorList>
    </citation>
    <scope>NUCLEOTIDE SEQUENCE [LARGE SCALE GENOMIC DNA]</scope>
    <source>
        <strain evidence="3">DSM 25811 / CCM 8410 / LMG 26954 / E90</strain>
    </source>
</reference>
<dbReference type="Proteomes" id="UP000198757">
    <property type="component" value="Unassembled WGS sequence"/>
</dbReference>
<sequence>MKKNWLPVFMAMMILTVAGCQKMDAYKDRFQKGKEISYPGILDSLKILPGNGRVMLTGLFMSDPKIVKYRIYWNGGLDSMDQSITRSAGVDTVRQIINNLQEGNGSFAVRTFDAAGNPSVLVNASGNIYGSNYQSGIINRGFRSAENPFFGRLIIDWLETNTTVVSTSVAYTAVDGSSKTFETRNISAHKDTITDIRPGTNALIISRYLPEPAAIDTFAVSGADTIKLDPFPPFNRAGWVITGFSDQEATGEGTANGRTLYAFDNNPATFWQSQWSGSSPAYPHWVTVDMGSSNVINGLLIWPRQNSTSGTPKDGKIEVSTDGIGWMAAGTFTVQNNNTAYQRIALSQPTAPARYVKIIFLSNYAAGPYLALAELNLY</sequence>
<protein>
    <submittedName>
        <fullName evidence="2">F5/8 type C domain-containing protein</fullName>
    </submittedName>
</protein>
<evidence type="ECO:0000259" key="1">
    <source>
        <dbReference type="PROSITE" id="PS50022"/>
    </source>
</evidence>
<dbReference type="PROSITE" id="PS51257">
    <property type="entry name" value="PROKAR_LIPOPROTEIN"/>
    <property type="match status" value="1"/>
</dbReference>
<dbReference type="RefSeq" id="WP_090392953.1">
    <property type="nucleotide sequence ID" value="NZ_FMZO01000021.1"/>
</dbReference>
<accession>A0A1G7A5E3</accession>
<keyword evidence="3" id="KW-1185">Reference proteome</keyword>
<dbReference type="AlphaFoldDB" id="A0A1G7A5E3"/>
<dbReference type="InterPro" id="IPR008979">
    <property type="entry name" value="Galactose-bd-like_sf"/>
</dbReference>
<dbReference type="PROSITE" id="PS50022">
    <property type="entry name" value="FA58C_3"/>
    <property type="match status" value="1"/>
</dbReference>
<dbReference type="InterPro" id="IPR000421">
    <property type="entry name" value="FA58C"/>
</dbReference>
<dbReference type="EMBL" id="FMZO01000021">
    <property type="protein sequence ID" value="SDE10069.1"/>
    <property type="molecule type" value="Genomic_DNA"/>
</dbReference>
<dbReference type="Pfam" id="PF16389">
    <property type="entry name" value="DUF4998"/>
    <property type="match status" value="1"/>
</dbReference>
<dbReference type="SUPFAM" id="SSF49785">
    <property type="entry name" value="Galactose-binding domain-like"/>
    <property type="match status" value="1"/>
</dbReference>
<name>A0A1G7A5E3_NIADE</name>
<evidence type="ECO:0000313" key="3">
    <source>
        <dbReference type="Proteomes" id="UP000198757"/>
    </source>
</evidence>
<proteinExistence type="predicted"/>
<dbReference type="Gene3D" id="2.60.120.260">
    <property type="entry name" value="Galactose-binding domain-like"/>
    <property type="match status" value="1"/>
</dbReference>
<dbReference type="Pfam" id="PF00754">
    <property type="entry name" value="F5_F8_type_C"/>
    <property type="match status" value="1"/>
</dbReference>
<gene>
    <name evidence="2" type="ORF">SAMN04487894_12117</name>
</gene>
<evidence type="ECO:0000313" key="2">
    <source>
        <dbReference type="EMBL" id="SDE10069.1"/>
    </source>
</evidence>
<dbReference type="OrthoDB" id="3965347at2"/>